<keyword evidence="5" id="KW-1185">Reference proteome</keyword>
<dbReference type="InterPro" id="IPR057010">
    <property type="entry name" value="MrpH_C"/>
</dbReference>
<evidence type="ECO:0000313" key="5">
    <source>
        <dbReference type="Proteomes" id="UP001223214"/>
    </source>
</evidence>
<sequence length="288" mass="30879">MKRLLYAIMLLGGLAVSQAASASIWTWIDSLATCSSTATYCYDYSFTLADWDEEDSTPNPCYGLTACTIFVGHRHNAAGTSGPRTHRSWGAGVYPFLLTAQTLGDLGKEMKAIFPMPYSSTTRHSGSTVATEECVGFFYAAGKNLGSNSSEVNSTTFEGYPLMPGSICGAAPAPSGSCDFDQDVLTLDHGTLSRKELEGHEVSENVSISCTTSQTLKLYIYSADKVELRDDGSLYSELYMNDNVLGTSGFTLDVEAQDNVVVKSVLRTNGTPEAGEFSGSTIMLITVE</sequence>
<comment type="caution">
    <text evidence="4">The sequence shown here is derived from an EMBL/GenBank/DDBJ whole genome shotgun (WGS) entry which is preliminary data.</text>
</comment>
<dbReference type="InterPro" id="IPR057009">
    <property type="entry name" value="MrpH_N"/>
</dbReference>
<feature type="chain" id="PRO_5042898842" description="Adhesin" evidence="1">
    <location>
        <begin position="23"/>
        <end position="288"/>
    </location>
</feature>
<keyword evidence="1" id="KW-0732">Signal</keyword>
<evidence type="ECO:0000256" key="1">
    <source>
        <dbReference type="SAM" id="SignalP"/>
    </source>
</evidence>
<name>A0AAP4FYC8_9ENTR</name>
<dbReference type="EMBL" id="JASSOM010000089">
    <property type="protein sequence ID" value="MDK9365989.1"/>
    <property type="molecule type" value="Genomic_DNA"/>
</dbReference>
<protein>
    <recommendedName>
        <fullName evidence="6">Adhesin</fullName>
    </recommendedName>
</protein>
<feature type="domain" description="Fimbrial adhesin MrpH C-terminal" evidence="3">
    <location>
        <begin position="178"/>
        <end position="287"/>
    </location>
</feature>
<evidence type="ECO:0000259" key="3">
    <source>
        <dbReference type="Pfam" id="PF24223"/>
    </source>
</evidence>
<organism evidence="4 5">
    <name type="scientific">Lelliottia wanjuensis</name>
    <dbReference type="NCBI Taxonomy" id="3050585"/>
    <lineage>
        <taxon>Bacteria</taxon>
        <taxon>Pseudomonadati</taxon>
        <taxon>Pseudomonadota</taxon>
        <taxon>Gammaproteobacteria</taxon>
        <taxon>Enterobacterales</taxon>
        <taxon>Enterobacteriaceae</taxon>
        <taxon>Lelliottia</taxon>
    </lineage>
</organism>
<dbReference type="Gene3D" id="2.60.40.1090">
    <property type="entry name" value="Fimbrial-type adhesion domain"/>
    <property type="match status" value="1"/>
</dbReference>
<evidence type="ECO:0000313" key="4">
    <source>
        <dbReference type="EMBL" id="MDK9365989.1"/>
    </source>
</evidence>
<evidence type="ECO:0008006" key="6">
    <source>
        <dbReference type="Google" id="ProtNLM"/>
    </source>
</evidence>
<dbReference type="GO" id="GO:0009289">
    <property type="term" value="C:pilus"/>
    <property type="evidence" value="ECO:0007669"/>
    <property type="project" value="InterPro"/>
</dbReference>
<dbReference type="AlphaFoldDB" id="A0AAP4FYC8"/>
<dbReference type="Proteomes" id="UP001223214">
    <property type="component" value="Unassembled WGS sequence"/>
</dbReference>
<dbReference type="RefSeq" id="WP_285149892.1">
    <property type="nucleotide sequence ID" value="NZ_JASSOM010000089.1"/>
</dbReference>
<feature type="signal peptide" evidence="1">
    <location>
        <begin position="1"/>
        <end position="22"/>
    </location>
</feature>
<dbReference type="Pfam" id="PF24222">
    <property type="entry name" value="MrpH_N"/>
    <property type="match status" value="1"/>
</dbReference>
<reference evidence="4 5" key="1">
    <citation type="submission" date="2023-06" db="EMBL/GenBank/DDBJ databases">
        <title>Identification and characterization of antibiotic-resistant Gram-negative bacteria.</title>
        <authorList>
            <person name="Cho G.-S."/>
            <person name="Lee J."/>
            <person name="Tai E."/>
            <person name="Jeong S."/>
            <person name="Kim I."/>
            <person name="Kim B.-E."/>
            <person name="Jeong M.-I."/>
            <person name="Oh K.-K."/>
            <person name="Franz C.M.A.P."/>
        </authorList>
    </citation>
    <scope>NUCLEOTIDE SEQUENCE [LARGE SCALE GENOMIC DNA]</scope>
    <source>
        <strain evidence="4 5">V106_12</strain>
    </source>
</reference>
<dbReference type="CDD" id="cd22566">
    <property type="entry name" value="MrpH-like"/>
    <property type="match status" value="1"/>
</dbReference>
<dbReference type="Pfam" id="PF24223">
    <property type="entry name" value="MrpH_C"/>
    <property type="match status" value="1"/>
</dbReference>
<feature type="domain" description="Fimbrial adhesin MrpH N-terminal" evidence="2">
    <location>
        <begin position="22"/>
        <end position="176"/>
    </location>
</feature>
<proteinExistence type="predicted"/>
<accession>A0AAP4FYC8</accession>
<dbReference type="InterPro" id="IPR036937">
    <property type="entry name" value="Adhesion_dom_fimbrial_sf"/>
</dbReference>
<dbReference type="GO" id="GO:0007155">
    <property type="term" value="P:cell adhesion"/>
    <property type="evidence" value="ECO:0007669"/>
    <property type="project" value="InterPro"/>
</dbReference>
<evidence type="ECO:0000259" key="2">
    <source>
        <dbReference type="Pfam" id="PF24222"/>
    </source>
</evidence>
<gene>
    <name evidence="4" type="ORF">QQF32_22600</name>
</gene>
<dbReference type="GeneID" id="97183736"/>